<dbReference type="AlphaFoldDB" id="A0A0F3KKZ6"/>
<evidence type="ECO:0000313" key="10">
    <source>
        <dbReference type="EMBL" id="KJV31888.1"/>
    </source>
</evidence>
<dbReference type="InterPro" id="IPR023205">
    <property type="entry name" value="DsbA/DsbL"/>
</dbReference>
<comment type="subcellular location">
    <subcellularLocation>
        <location evidence="1">Periplasm</location>
    </subcellularLocation>
</comment>
<dbReference type="Gene3D" id="3.40.30.10">
    <property type="entry name" value="Glutaredoxin"/>
    <property type="match status" value="1"/>
</dbReference>
<feature type="signal peptide" evidence="8">
    <location>
        <begin position="1"/>
        <end position="20"/>
    </location>
</feature>
<proteinExistence type="inferred from homology"/>
<dbReference type="GO" id="GO:0042597">
    <property type="term" value="C:periplasmic space"/>
    <property type="evidence" value="ECO:0007669"/>
    <property type="project" value="UniProtKB-SubCell"/>
</dbReference>
<comment type="caution">
    <text evidence="10">The sequence shown here is derived from an EMBL/GenBank/DDBJ whole genome shotgun (WGS) entry which is preliminary data.</text>
</comment>
<dbReference type="RefSeq" id="WP_045830019.1">
    <property type="nucleotide sequence ID" value="NZ_JZRB01000027.1"/>
</dbReference>
<name>A0A0F3KKZ6_9GAMM</name>
<comment type="similarity">
    <text evidence="2">Belongs to the thioredoxin family. DsbA subfamily.</text>
</comment>
<evidence type="ECO:0000256" key="6">
    <source>
        <dbReference type="ARBA" id="ARBA00023157"/>
    </source>
</evidence>
<feature type="chain" id="PRO_5002462935" description="Thiol:disulfide interchange protein DsbA" evidence="8">
    <location>
        <begin position="21"/>
        <end position="230"/>
    </location>
</feature>
<keyword evidence="11" id="KW-1185">Reference proteome</keyword>
<dbReference type="PROSITE" id="PS51352">
    <property type="entry name" value="THIOREDOXIN_2"/>
    <property type="match status" value="1"/>
</dbReference>
<feature type="domain" description="Thioredoxin" evidence="9">
    <location>
        <begin position="29"/>
        <end position="223"/>
    </location>
</feature>
<keyword evidence="5" id="KW-0574">Periplasm</keyword>
<gene>
    <name evidence="10" type="ORF">VI08_12950</name>
</gene>
<reference evidence="10 11" key="1">
    <citation type="submission" date="2015-03" db="EMBL/GenBank/DDBJ databases">
        <title>Draft genome sequence of Luteibacter yeojuensis strain SU11.</title>
        <authorList>
            <person name="Sulaiman J."/>
            <person name="Priya K."/>
            <person name="Chan K.-G."/>
        </authorList>
    </citation>
    <scope>NUCLEOTIDE SEQUENCE [LARGE SCALE GENOMIC DNA]</scope>
    <source>
        <strain evidence="10 11">SU11</strain>
    </source>
</reference>
<dbReference type="EMBL" id="JZRB01000027">
    <property type="protein sequence ID" value="KJV31888.1"/>
    <property type="molecule type" value="Genomic_DNA"/>
</dbReference>
<accession>A0A0F3KKZ6</accession>
<dbReference type="PATRIC" id="fig|345309.4.peg.1937"/>
<dbReference type="CDD" id="cd03019">
    <property type="entry name" value="DsbA_DsbA"/>
    <property type="match status" value="1"/>
</dbReference>
<dbReference type="PROSITE" id="PS51257">
    <property type="entry name" value="PROKAR_LIPOPROTEIN"/>
    <property type="match status" value="1"/>
</dbReference>
<evidence type="ECO:0000256" key="8">
    <source>
        <dbReference type="SAM" id="SignalP"/>
    </source>
</evidence>
<dbReference type="SUPFAM" id="SSF52833">
    <property type="entry name" value="Thioredoxin-like"/>
    <property type="match status" value="1"/>
</dbReference>
<dbReference type="InterPro" id="IPR001853">
    <property type="entry name" value="DSBA-like_thioredoxin_dom"/>
</dbReference>
<protein>
    <recommendedName>
        <fullName evidence="3">Thiol:disulfide interchange protein DsbA</fullName>
    </recommendedName>
</protein>
<dbReference type="InterPro" id="IPR036249">
    <property type="entry name" value="Thioredoxin-like_sf"/>
</dbReference>
<dbReference type="InterPro" id="IPR013766">
    <property type="entry name" value="Thioredoxin_domain"/>
</dbReference>
<evidence type="ECO:0000256" key="5">
    <source>
        <dbReference type="ARBA" id="ARBA00022764"/>
    </source>
</evidence>
<keyword evidence="6" id="KW-1015">Disulfide bond</keyword>
<evidence type="ECO:0000256" key="2">
    <source>
        <dbReference type="ARBA" id="ARBA00005791"/>
    </source>
</evidence>
<evidence type="ECO:0000259" key="9">
    <source>
        <dbReference type="PROSITE" id="PS51352"/>
    </source>
</evidence>
<evidence type="ECO:0000256" key="1">
    <source>
        <dbReference type="ARBA" id="ARBA00004418"/>
    </source>
</evidence>
<dbReference type="InterPro" id="IPR050824">
    <property type="entry name" value="Thiol_disulfide_DsbA"/>
</dbReference>
<dbReference type="PANTHER" id="PTHR35891:SF2">
    <property type="entry name" value="THIOL:DISULFIDE INTERCHANGE PROTEIN DSBA"/>
    <property type="match status" value="1"/>
</dbReference>
<dbReference type="PANTHER" id="PTHR35891">
    <property type="entry name" value="THIOL:DISULFIDE INTERCHANGE PROTEIN DSBA"/>
    <property type="match status" value="1"/>
</dbReference>
<dbReference type="OrthoDB" id="9784896at2"/>
<evidence type="ECO:0000256" key="7">
    <source>
        <dbReference type="ARBA" id="ARBA00023284"/>
    </source>
</evidence>
<evidence type="ECO:0000256" key="3">
    <source>
        <dbReference type="ARBA" id="ARBA00013831"/>
    </source>
</evidence>
<dbReference type="Pfam" id="PF01323">
    <property type="entry name" value="DSBA"/>
    <property type="match status" value="1"/>
</dbReference>
<dbReference type="Proteomes" id="UP000033651">
    <property type="component" value="Unassembled WGS sequence"/>
</dbReference>
<sequence length="230" mass="24756">MIKRLSFLVLGMAMATACSAGGSGNGTGAPAGEPAAAATAAPAASFTEGTEYVATTTPGRYAPKDKVEVVEVFSYGCIHCAHYEEYAEKLQKELPKGVTFHAVPAAFNDAWLPYAQAYYAAKKLNVPAAAHAALFKAIHTDHYPLRTIEELADWYKQYYGVDAAKFVAIATGDEVKQQILADSKLIQGWGIDGTPTLVVDGKYRSNQIKTFDQLNDIAKFLVNRELNGGK</sequence>
<dbReference type="GO" id="GO:0016491">
    <property type="term" value="F:oxidoreductase activity"/>
    <property type="evidence" value="ECO:0007669"/>
    <property type="project" value="InterPro"/>
</dbReference>
<keyword evidence="7" id="KW-0676">Redox-active center</keyword>
<evidence type="ECO:0000256" key="4">
    <source>
        <dbReference type="ARBA" id="ARBA00022729"/>
    </source>
</evidence>
<organism evidence="10 11">
    <name type="scientific">Luteibacter yeojuensis</name>
    <dbReference type="NCBI Taxonomy" id="345309"/>
    <lineage>
        <taxon>Bacteria</taxon>
        <taxon>Pseudomonadati</taxon>
        <taxon>Pseudomonadota</taxon>
        <taxon>Gammaproteobacteria</taxon>
        <taxon>Lysobacterales</taxon>
        <taxon>Rhodanobacteraceae</taxon>
        <taxon>Luteibacter</taxon>
    </lineage>
</organism>
<evidence type="ECO:0000313" key="11">
    <source>
        <dbReference type="Proteomes" id="UP000033651"/>
    </source>
</evidence>
<keyword evidence="4 8" id="KW-0732">Signal</keyword>